<accession>W9S0H7</accession>
<dbReference type="Proteomes" id="UP000030645">
    <property type="component" value="Unassembled WGS sequence"/>
</dbReference>
<name>W9S0H7_9ROSA</name>
<evidence type="ECO:0000313" key="1">
    <source>
        <dbReference type="EMBL" id="EXC20161.1"/>
    </source>
</evidence>
<proteinExistence type="predicted"/>
<protein>
    <submittedName>
        <fullName evidence="1">Uncharacterized protein</fullName>
    </submittedName>
</protein>
<sequence length="92" mass="10297">MASLGLVIDARPPTLTLIREFLGEEGRETGEDHEIKGHIEFLLFKNGVPRGENNIFQEIRNPPQGFSFEEDDPTEIALVIYGFVVMLGVPLD</sequence>
<keyword evidence="2" id="KW-1185">Reference proteome</keyword>
<reference evidence="2" key="1">
    <citation type="submission" date="2013-01" db="EMBL/GenBank/DDBJ databases">
        <title>Draft Genome Sequence of a Mulberry Tree, Morus notabilis C.K. Schneid.</title>
        <authorList>
            <person name="He N."/>
            <person name="Zhao S."/>
        </authorList>
    </citation>
    <scope>NUCLEOTIDE SEQUENCE</scope>
</reference>
<dbReference type="AlphaFoldDB" id="W9S0H7"/>
<dbReference type="EMBL" id="KE345906">
    <property type="protein sequence ID" value="EXC20161.1"/>
    <property type="molecule type" value="Genomic_DNA"/>
</dbReference>
<gene>
    <name evidence="1" type="ORF">L484_011405</name>
</gene>
<evidence type="ECO:0000313" key="2">
    <source>
        <dbReference type="Proteomes" id="UP000030645"/>
    </source>
</evidence>
<organism evidence="1 2">
    <name type="scientific">Morus notabilis</name>
    <dbReference type="NCBI Taxonomy" id="981085"/>
    <lineage>
        <taxon>Eukaryota</taxon>
        <taxon>Viridiplantae</taxon>
        <taxon>Streptophyta</taxon>
        <taxon>Embryophyta</taxon>
        <taxon>Tracheophyta</taxon>
        <taxon>Spermatophyta</taxon>
        <taxon>Magnoliopsida</taxon>
        <taxon>eudicotyledons</taxon>
        <taxon>Gunneridae</taxon>
        <taxon>Pentapetalae</taxon>
        <taxon>rosids</taxon>
        <taxon>fabids</taxon>
        <taxon>Rosales</taxon>
        <taxon>Moraceae</taxon>
        <taxon>Moreae</taxon>
        <taxon>Morus</taxon>
    </lineage>
</organism>